<evidence type="ECO:0000313" key="2">
    <source>
        <dbReference type="EMBL" id="ADW21193.1"/>
    </source>
</evidence>
<dbReference type="EMBL" id="CP001962">
    <property type="protein sequence ID" value="ADW21193.1"/>
    <property type="molecule type" value="Genomic_DNA"/>
</dbReference>
<dbReference type="SUPFAM" id="SSF52540">
    <property type="entry name" value="P-loop containing nucleoside triphosphate hydrolases"/>
    <property type="match status" value="2"/>
</dbReference>
<protein>
    <recommendedName>
        <fullName evidence="1">AAA+ ATPase domain-containing protein</fullName>
    </recommendedName>
</protein>
<reference evidence="2 3" key="2">
    <citation type="journal article" date="2011" name="BMC Genomics">
        <title>Sequence of the hyperplastic genome of the naturally competent Thermus scotoductus SA-01.</title>
        <authorList>
            <person name="Gounder K."/>
            <person name="Brzuszkiewicz E."/>
            <person name="Liesegang H."/>
            <person name="Wollherr A."/>
            <person name="Daniel R."/>
            <person name="Gottschalk G."/>
            <person name="Reva O."/>
            <person name="Kumwenda B."/>
            <person name="Srivastava M."/>
            <person name="Bricio C."/>
            <person name="Berenguer J."/>
            <person name="van Heerden E."/>
            <person name="Litthauer D."/>
        </authorList>
    </citation>
    <scope>NUCLEOTIDE SEQUENCE [LARGE SCALE GENOMIC DNA]</scope>
    <source>
        <strain evidence="3">ATCC 700910 / SA-01</strain>
    </source>
</reference>
<reference evidence="3" key="1">
    <citation type="submission" date="2010-03" db="EMBL/GenBank/DDBJ databases">
        <title>The genome sequence of Thermus scotoductus SA-01.</title>
        <authorList>
            <person name="Gounder K."/>
            <person name="Liesegang H."/>
            <person name="Brzuszkiewicz E."/>
            <person name="Wollherr A."/>
            <person name="Daniel R."/>
            <person name="Gottschalk G."/>
            <person name="van Heerden E."/>
            <person name="Litthauer D."/>
        </authorList>
    </citation>
    <scope>NUCLEOTIDE SEQUENCE [LARGE SCALE GENOMIC DNA]</scope>
    <source>
        <strain evidence="3">ATCC 700910 / SA-01</strain>
    </source>
</reference>
<proteinExistence type="predicted"/>
<dbReference type="Proteomes" id="UP000008087">
    <property type="component" value="Chromosome"/>
</dbReference>
<dbReference type="InterPro" id="IPR002789">
    <property type="entry name" value="HerA_central"/>
</dbReference>
<organism evidence="2 3">
    <name type="scientific">Thermus scotoductus (strain ATCC 700910 / SA-01)</name>
    <dbReference type="NCBI Taxonomy" id="743525"/>
    <lineage>
        <taxon>Bacteria</taxon>
        <taxon>Thermotogati</taxon>
        <taxon>Deinococcota</taxon>
        <taxon>Deinococci</taxon>
        <taxon>Thermales</taxon>
        <taxon>Thermaceae</taxon>
        <taxon>Thermus</taxon>
    </lineage>
</organism>
<dbReference type="InterPro" id="IPR003593">
    <property type="entry name" value="AAA+_ATPase"/>
</dbReference>
<sequence length="613" mass="69141">MAIAQNRERKPMSTKLDQLIDKTERIGVIGSPSSTSEIALDILASAVNKKLVGELALFRYNQDGLSHYALGQITEVQLRNVWHEDPTMRSLIRQRGRVDAVSERQDTHLGEMTISAVFSASSNGYRPSILGTVPATGTPIHLVDDVVLSELLSPYRDQLFYLGRVYGSTPLLPLWFKHFDTGPQGAGEAYHLGIFGKTGSGKSVLAKMILLAYARYPNMAILVIDPQGEFAKGARGEVVPGEFHLPIKHVVNKLGKPIQTYGVKDLVLDRWGLFEQVLLESGFFQRVGVKATDNQRQAAGVISEQLQKDGVRLVDLHKKENFKKVWRYLQEERIQVQFYGSREARERVRQQLEATSENDLYRTVWLPVTQLFREDRPGAQKVEQLLTRLFIPEQGQRPLVVIDLSIEQAAEIPDRLDRPPLFSGEQSQPQSIPLFWNDTIQALVIKRLLEGIRTAAEYSYKQNRSLNTLVLIDEAHRLAPREEPESEEKKAIRSILIDAARTTRKYGVGWLFISQTLSSLHREILEQLRIFFFGFGLGMGAEFKALSELVGGRSKALDLYQLFRDPHSSFDIASREYSFMTIGPVSPLSFAGTPLFFNAFSTPEEFLQVNKLG</sequence>
<evidence type="ECO:0000313" key="3">
    <source>
        <dbReference type="Proteomes" id="UP000008087"/>
    </source>
</evidence>
<dbReference type="AlphaFoldDB" id="E8PM38"/>
<evidence type="ECO:0000259" key="1">
    <source>
        <dbReference type="SMART" id="SM00382"/>
    </source>
</evidence>
<dbReference type="STRING" id="743525.TSC_c05610"/>
<dbReference type="Gene3D" id="3.40.50.300">
    <property type="entry name" value="P-loop containing nucleotide triphosphate hydrolases"/>
    <property type="match status" value="2"/>
</dbReference>
<dbReference type="HOGENOM" id="CLU_031945_0_0_0"/>
<dbReference type="eggNOG" id="COG0433">
    <property type="taxonomic scope" value="Bacteria"/>
</dbReference>
<dbReference type="PANTHER" id="PTHR42957:SF2">
    <property type="entry name" value="HELICASE HERA CENTRAL DOMAIN-CONTAINING PROTEIN"/>
    <property type="match status" value="1"/>
</dbReference>
<dbReference type="InterPro" id="IPR027417">
    <property type="entry name" value="P-loop_NTPase"/>
</dbReference>
<accession>E8PM38</accession>
<gene>
    <name evidence="2" type="ordered locus">TSC_c05610</name>
</gene>
<dbReference type="PANTHER" id="PTHR42957">
    <property type="entry name" value="HELICASE MJ1565-RELATED"/>
    <property type="match status" value="1"/>
</dbReference>
<feature type="domain" description="AAA+ ATPase" evidence="1">
    <location>
        <begin position="188"/>
        <end position="536"/>
    </location>
</feature>
<dbReference type="InterPro" id="IPR008571">
    <property type="entry name" value="HerA-like"/>
</dbReference>
<dbReference type="Pfam" id="PF01935">
    <property type="entry name" value="DUF87"/>
    <property type="match status" value="1"/>
</dbReference>
<dbReference type="KEGG" id="tsc:TSC_c05610"/>
<name>E8PM38_THESS</name>
<dbReference type="SMART" id="SM00382">
    <property type="entry name" value="AAA"/>
    <property type="match status" value="1"/>
</dbReference>